<proteinExistence type="predicted"/>
<dbReference type="InterPro" id="IPR051599">
    <property type="entry name" value="Cell_Envelope_Assoc"/>
</dbReference>
<keyword evidence="4" id="KW-1185">Reference proteome</keyword>
<accession>A0A1I4QNV7</accession>
<dbReference type="Proteomes" id="UP000199668">
    <property type="component" value="Unassembled WGS sequence"/>
</dbReference>
<dbReference type="CDD" id="cd06259">
    <property type="entry name" value="YdcF-like"/>
    <property type="match status" value="1"/>
</dbReference>
<reference evidence="3 4" key="1">
    <citation type="submission" date="2016-10" db="EMBL/GenBank/DDBJ databases">
        <authorList>
            <person name="de Groot N.N."/>
        </authorList>
    </citation>
    <scope>NUCLEOTIDE SEQUENCE [LARGE SCALE GENOMIC DNA]</scope>
    <source>
        <strain evidence="3 4">CGMCC 1.6134</strain>
    </source>
</reference>
<dbReference type="STRING" id="266892.SAMN04488054_1468"/>
<evidence type="ECO:0000259" key="2">
    <source>
        <dbReference type="Pfam" id="PF02698"/>
    </source>
</evidence>
<dbReference type="AlphaFoldDB" id="A0A1I4QNV7"/>
<dbReference type="PANTHER" id="PTHR30336:SF20">
    <property type="entry name" value="DUF218 DOMAIN-CONTAINING PROTEIN"/>
    <property type="match status" value="1"/>
</dbReference>
<evidence type="ECO:0000313" key="3">
    <source>
        <dbReference type="EMBL" id="SFM41727.1"/>
    </source>
</evidence>
<sequence>MKWLRKTCLLLGALLTVYAAWTAFCILSFSQVTETEKTDAAIVLGAAVHSGEPSPVFQKRIDHAVNLWKEDQVDALLFTGGSAGNNERAEAEAAAAYATGQGVDERHIYMETKSRITEGNLRYAKQAAAAHGLNTFTLVSDPLHMKRAEAIAEDLGMDVISSPASDSAYQTWKTKIPFFLREWFFYTGYQLLSPFRF</sequence>
<dbReference type="InterPro" id="IPR014729">
    <property type="entry name" value="Rossmann-like_a/b/a_fold"/>
</dbReference>
<feature type="signal peptide" evidence="1">
    <location>
        <begin position="1"/>
        <end position="19"/>
    </location>
</feature>
<dbReference type="PANTHER" id="PTHR30336">
    <property type="entry name" value="INNER MEMBRANE PROTEIN, PROBABLE PERMEASE"/>
    <property type="match status" value="1"/>
</dbReference>
<dbReference type="EMBL" id="FOTY01000046">
    <property type="protein sequence ID" value="SFM41727.1"/>
    <property type="molecule type" value="Genomic_DNA"/>
</dbReference>
<organism evidence="3 4">
    <name type="scientific">Salibacterium qingdaonense</name>
    <dbReference type="NCBI Taxonomy" id="266892"/>
    <lineage>
        <taxon>Bacteria</taxon>
        <taxon>Bacillati</taxon>
        <taxon>Bacillota</taxon>
        <taxon>Bacilli</taxon>
        <taxon>Bacillales</taxon>
        <taxon>Bacillaceae</taxon>
    </lineage>
</organism>
<feature type="domain" description="DUF218" evidence="2">
    <location>
        <begin position="39"/>
        <end position="184"/>
    </location>
</feature>
<evidence type="ECO:0000313" key="4">
    <source>
        <dbReference type="Proteomes" id="UP000199668"/>
    </source>
</evidence>
<feature type="chain" id="PRO_5011504712" evidence="1">
    <location>
        <begin position="20"/>
        <end position="197"/>
    </location>
</feature>
<dbReference type="InterPro" id="IPR003848">
    <property type="entry name" value="DUF218"/>
</dbReference>
<keyword evidence="1" id="KW-0732">Signal</keyword>
<evidence type="ECO:0000256" key="1">
    <source>
        <dbReference type="SAM" id="SignalP"/>
    </source>
</evidence>
<dbReference type="Pfam" id="PF02698">
    <property type="entry name" value="DUF218"/>
    <property type="match status" value="1"/>
</dbReference>
<dbReference type="GO" id="GO:0005886">
    <property type="term" value="C:plasma membrane"/>
    <property type="evidence" value="ECO:0007669"/>
    <property type="project" value="TreeGrafter"/>
</dbReference>
<dbReference type="Gene3D" id="3.40.50.620">
    <property type="entry name" value="HUPs"/>
    <property type="match status" value="1"/>
</dbReference>
<gene>
    <name evidence="3" type="ORF">SAMN04488054_1468</name>
</gene>
<dbReference type="RefSeq" id="WP_090928832.1">
    <property type="nucleotide sequence ID" value="NZ_FOTY01000046.1"/>
</dbReference>
<protein>
    <submittedName>
        <fullName evidence="3">Uncharacterized SAM-binding protein YcdF, DUF218 family</fullName>
    </submittedName>
</protein>
<dbReference type="OrthoDB" id="9782395at2"/>
<name>A0A1I4QNV7_9BACI</name>